<gene>
    <name evidence="3" type="ORF">D9615_003400</name>
</gene>
<keyword evidence="1" id="KW-0067">ATP-binding</keyword>
<sequence>MLTRRLTLVIFGPRSFQSVTSLTSERAMSTLQEIVPSILIPHVPDLRPPPSAPSSARYAPLAAPPRHHVPYWILHVPTLADSMIERLRTYLTIAPGGSIPPSRQLQQCIDNLPDNLRDTSFGELSSEETTKELWDVYLFPLIRYAVKDVDQNPTLPATIVRTTLYSQTPDALICPTSGSSSCLHYERKSWTVFDAFAPQILALAQHVDDGWVGTSLQLRINEEGARSIVMKLGVSMIGRANKVPYGVLFGGHRFMLFSLFCNADTLGKVRYGLACSDIIDCTDISTPFIPLIIYTLLGNANGPVQLCQPTFTIPPVPTPAIQDSKPVTPSRFKKFVSSHLPAKVIFHMRTPSDAVSRSFVLYREPNASEPVAAPVRSLGALTTPILSIWPFSSTLSKTPSNAQIQQTVKDLFASNTSLVPFNEIELSLTECVGHGASGQVYIGETDDEKYAIKIAPWKNGKQMLRREADIYQILSDLQGRCIPKIYGFYRSADLAALIMAYMGCSVGNISDLSMDQRHQLLDELCLIHERGVVHGDLRAPNIVLQNGSAHFIDFSHGYEHRCTGRAACSELIQARRFLLLDLEHPIRTGQ</sequence>
<dbReference type="PANTHER" id="PTHR37171">
    <property type="entry name" value="SERINE/THREONINE-PROTEIN KINASE YRZF-RELATED"/>
    <property type="match status" value="1"/>
</dbReference>
<organism evidence="3 4">
    <name type="scientific">Tricholomella constricta</name>
    <dbReference type="NCBI Taxonomy" id="117010"/>
    <lineage>
        <taxon>Eukaryota</taxon>
        <taxon>Fungi</taxon>
        <taxon>Dikarya</taxon>
        <taxon>Basidiomycota</taxon>
        <taxon>Agaricomycotina</taxon>
        <taxon>Agaricomycetes</taxon>
        <taxon>Agaricomycetidae</taxon>
        <taxon>Agaricales</taxon>
        <taxon>Tricholomatineae</taxon>
        <taxon>Lyophyllaceae</taxon>
        <taxon>Tricholomella</taxon>
    </lineage>
</organism>
<dbReference type="EMBL" id="JAACJP010000005">
    <property type="protein sequence ID" value="KAF5384447.1"/>
    <property type="molecule type" value="Genomic_DNA"/>
</dbReference>
<dbReference type="InterPro" id="IPR017441">
    <property type="entry name" value="Protein_kinase_ATP_BS"/>
</dbReference>
<keyword evidence="1" id="KW-0547">Nucleotide-binding</keyword>
<accession>A0A8H5HJF3</accession>
<dbReference type="GO" id="GO:0004672">
    <property type="term" value="F:protein kinase activity"/>
    <property type="evidence" value="ECO:0007669"/>
    <property type="project" value="InterPro"/>
</dbReference>
<dbReference type="InterPro" id="IPR052396">
    <property type="entry name" value="Meiotic_Drive_Suppr_Kinase"/>
</dbReference>
<dbReference type="PANTHER" id="PTHR37171:SF1">
    <property type="entry name" value="SERINE_THREONINE-PROTEIN KINASE YRZF-RELATED"/>
    <property type="match status" value="1"/>
</dbReference>
<feature type="binding site" evidence="1">
    <location>
        <position position="453"/>
    </location>
    <ligand>
        <name>ATP</name>
        <dbReference type="ChEBI" id="CHEBI:30616"/>
    </ligand>
</feature>
<reference evidence="3 4" key="1">
    <citation type="journal article" date="2020" name="ISME J.">
        <title>Uncovering the hidden diversity of litter-decomposition mechanisms in mushroom-forming fungi.</title>
        <authorList>
            <person name="Floudas D."/>
            <person name="Bentzer J."/>
            <person name="Ahren D."/>
            <person name="Johansson T."/>
            <person name="Persson P."/>
            <person name="Tunlid A."/>
        </authorList>
    </citation>
    <scope>NUCLEOTIDE SEQUENCE [LARGE SCALE GENOMIC DNA]</scope>
    <source>
        <strain evidence="3 4">CBS 661.87</strain>
    </source>
</reference>
<dbReference type="InterPro" id="IPR000719">
    <property type="entry name" value="Prot_kinase_dom"/>
</dbReference>
<dbReference type="PROSITE" id="PS50011">
    <property type="entry name" value="PROTEIN_KINASE_DOM"/>
    <property type="match status" value="1"/>
</dbReference>
<dbReference type="Proteomes" id="UP000565441">
    <property type="component" value="Unassembled WGS sequence"/>
</dbReference>
<evidence type="ECO:0000313" key="4">
    <source>
        <dbReference type="Proteomes" id="UP000565441"/>
    </source>
</evidence>
<dbReference type="Pfam" id="PF00069">
    <property type="entry name" value="Pkinase"/>
    <property type="match status" value="1"/>
</dbReference>
<name>A0A8H5HJF3_9AGAR</name>
<dbReference type="Gene3D" id="3.30.200.20">
    <property type="entry name" value="Phosphorylase Kinase, domain 1"/>
    <property type="match status" value="1"/>
</dbReference>
<feature type="domain" description="Protein kinase" evidence="2">
    <location>
        <begin position="426"/>
        <end position="590"/>
    </location>
</feature>
<dbReference type="SUPFAM" id="SSF56112">
    <property type="entry name" value="Protein kinase-like (PK-like)"/>
    <property type="match status" value="1"/>
</dbReference>
<dbReference type="AlphaFoldDB" id="A0A8H5HJF3"/>
<dbReference type="Gene3D" id="1.10.510.10">
    <property type="entry name" value="Transferase(Phosphotransferase) domain 1"/>
    <property type="match status" value="1"/>
</dbReference>
<evidence type="ECO:0000259" key="2">
    <source>
        <dbReference type="PROSITE" id="PS50011"/>
    </source>
</evidence>
<evidence type="ECO:0000256" key="1">
    <source>
        <dbReference type="PROSITE-ProRule" id="PRU10141"/>
    </source>
</evidence>
<evidence type="ECO:0000313" key="3">
    <source>
        <dbReference type="EMBL" id="KAF5384447.1"/>
    </source>
</evidence>
<dbReference type="PROSITE" id="PS00107">
    <property type="entry name" value="PROTEIN_KINASE_ATP"/>
    <property type="match status" value="1"/>
</dbReference>
<comment type="caution">
    <text evidence="3">The sequence shown here is derived from an EMBL/GenBank/DDBJ whole genome shotgun (WGS) entry which is preliminary data.</text>
</comment>
<dbReference type="InterPro" id="IPR011009">
    <property type="entry name" value="Kinase-like_dom_sf"/>
</dbReference>
<keyword evidence="4" id="KW-1185">Reference proteome</keyword>
<dbReference type="SMART" id="SM00220">
    <property type="entry name" value="S_TKc"/>
    <property type="match status" value="1"/>
</dbReference>
<dbReference type="GO" id="GO:0005524">
    <property type="term" value="F:ATP binding"/>
    <property type="evidence" value="ECO:0007669"/>
    <property type="project" value="UniProtKB-UniRule"/>
</dbReference>
<proteinExistence type="predicted"/>
<dbReference type="OrthoDB" id="2523927at2759"/>
<protein>
    <recommendedName>
        <fullName evidence="2">Protein kinase domain-containing protein</fullName>
    </recommendedName>
</protein>